<feature type="compositionally biased region" description="Basic and acidic residues" evidence="1">
    <location>
        <begin position="74"/>
        <end position="84"/>
    </location>
</feature>
<keyword evidence="2" id="KW-1133">Transmembrane helix</keyword>
<dbReference type="Proteomes" id="UP000294028">
    <property type="component" value="Unassembled WGS sequence"/>
</dbReference>
<keyword evidence="2" id="KW-0472">Membrane</keyword>
<dbReference type="EMBL" id="RZHH01000002">
    <property type="protein sequence ID" value="RYJ14530.1"/>
    <property type="molecule type" value="Genomic_DNA"/>
</dbReference>
<reference evidence="3 4" key="1">
    <citation type="submission" date="2018-12" db="EMBL/GenBank/DDBJ databases">
        <title>Genome analysis provides insights into bioremediation potentialities of Halogeometricum borinquense strain N11.</title>
        <authorList>
            <person name="Najjari A."/>
            <person name="Youssef N."/>
            <person name="Fhoula I."/>
            <person name="Ben Dhia O."/>
            <person name="Mahjoubi M."/>
            <person name="Ouzari H.I."/>
            <person name="Cherif A."/>
        </authorList>
    </citation>
    <scope>NUCLEOTIDE SEQUENCE [LARGE SCALE GENOMIC DNA]</scope>
    <source>
        <strain evidence="3 4">N11</strain>
    </source>
</reference>
<evidence type="ECO:0000313" key="3">
    <source>
        <dbReference type="EMBL" id="RYJ14530.1"/>
    </source>
</evidence>
<feature type="region of interest" description="Disordered" evidence="1">
    <location>
        <begin position="51"/>
        <end position="98"/>
    </location>
</feature>
<evidence type="ECO:0000256" key="2">
    <source>
        <dbReference type="SAM" id="Phobius"/>
    </source>
</evidence>
<feature type="transmembrane region" description="Helical" evidence="2">
    <location>
        <begin position="6"/>
        <end position="26"/>
    </location>
</feature>
<name>A0A482TA66_9EURY</name>
<proteinExistence type="predicted"/>
<comment type="caution">
    <text evidence="3">The sequence shown here is derived from an EMBL/GenBank/DDBJ whole genome shotgun (WGS) entry which is preliminary data.</text>
</comment>
<feature type="compositionally biased region" description="Low complexity" evidence="1">
    <location>
        <begin position="63"/>
        <end position="73"/>
    </location>
</feature>
<protein>
    <submittedName>
        <fullName evidence="3">Zinc ribbon domain-containing protein</fullName>
    </submittedName>
</protein>
<accession>A0A482TA66</accession>
<dbReference type="RefSeq" id="WP_129784890.1">
    <property type="nucleotide sequence ID" value="NZ_RZHH01000002.1"/>
</dbReference>
<evidence type="ECO:0000313" key="4">
    <source>
        <dbReference type="Proteomes" id="UP000294028"/>
    </source>
</evidence>
<sequence length="115" mass="12588">MDWEITFRLLLTAFCIVAPTLLYVGLVRGLNKLREDPFVERVLLRMDEQFESGTRASGGPPQSFLSLSSSRSSDLPHEATDRTTNDPSGATCSRCGAPNPSYAAFCDVCLARISD</sequence>
<evidence type="ECO:0000256" key="1">
    <source>
        <dbReference type="SAM" id="MobiDB-lite"/>
    </source>
</evidence>
<organism evidence="3 4">
    <name type="scientific">Halogeometricum borinquense</name>
    <dbReference type="NCBI Taxonomy" id="60847"/>
    <lineage>
        <taxon>Archaea</taxon>
        <taxon>Methanobacteriati</taxon>
        <taxon>Methanobacteriota</taxon>
        <taxon>Stenosarchaea group</taxon>
        <taxon>Halobacteria</taxon>
        <taxon>Halobacteriales</taxon>
        <taxon>Haloferacaceae</taxon>
        <taxon>Halogeometricum</taxon>
    </lineage>
</organism>
<keyword evidence="2" id="KW-0812">Transmembrane</keyword>
<gene>
    <name evidence="3" type="ORF">ELS19_11585</name>
</gene>
<dbReference type="AlphaFoldDB" id="A0A482TA66"/>